<dbReference type="GO" id="GO:0005737">
    <property type="term" value="C:cytoplasm"/>
    <property type="evidence" value="ECO:0007669"/>
    <property type="project" value="TreeGrafter"/>
</dbReference>
<evidence type="ECO:0000313" key="1">
    <source>
        <dbReference type="EMBL" id="CEK99940.1"/>
    </source>
</evidence>
<gene>
    <name evidence="1" type="primary">ORF222493</name>
</gene>
<accession>A0A0B7C680</accession>
<name>A0A0B7C680_9EUPU</name>
<feature type="non-terminal residue" evidence="1">
    <location>
        <position position="76"/>
    </location>
</feature>
<dbReference type="PANTHER" id="PTHR10156">
    <property type="entry name" value="2',3'-CYCLIC-NUCLEOTIDE 3'-PHOSPHODIESTERASE"/>
    <property type="match status" value="1"/>
</dbReference>
<dbReference type="GO" id="GO:0004113">
    <property type="term" value="F:2',3'-cyclic-nucleotide 3'-phosphodiesterase activity"/>
    <property type="evidence" value="ECO:0007669"/>
    <property type="project" value="InterPro"/>
</dbReference>
<dbReference type="GO" id="GO:0009214">
    <property type="term" value="P:cyclic nucleotide catabolic process"/>
    <property type="evidence" value="ECO:0007669"/>
    <property type="project" value="InterPro"/>
</dbReference>
<dbReference type="GO" id="GO:0016020">
    <property type="term" value="C:membrane"/>
    <property type="evidence" value="ECO:0007669"/>
    <property type="project" value="InterPro"/>
</dbReference>
<proteinExistence type="predicted"/>
<organism evidence="1">
    <name type="scientific">Arion vulgaris</name>
    <dbReference type="NCBI Taxonomy" id="1028688"/>
    <lineage>
        <taxon>Eukaryota</taxon>
        <taxon>Metazoa</taxon>
        <taxon>Spiralia</taxon>
        <taxon>Lophotrochozoa</taxon>
        <taxon>Mollusca</taxon>
        <taxon>Gastropoda</taxon>
        <taxon>Heterobranchia</taxon>
        <taxon>Euthyneura</taxon>
        <taxon>Panpulmonata</taxon>
        <taxon>Eupulmonata</taxon>
        <taxon>Stylommatophora</taxon>
        <taxon>Helicina</taxon>
        <taxon>Arionoidea</taxon>
        <taxon>Arionidae</taxon>
        <taxon>Arion</taxon>
    </lineage>
</organism>
<dbReference type="EMBL" id="HACG01053069">
    <property type="protein sequence ID" value="CEK99940.1"/>
    <property type="molecule type" value="Transcribed_RNA"/>
</dbReference>
<protein>
    <submittedName>
        <fullName evidence="1">Uncharacterized protein</fullName>
    </submittedName>
</protein>
<dbReference type="AlphaFoldDB" id="A0A0B7C680"/>
<dbReference type="PANTHER" id="PTHR10156:SF0">
    <property type="entry name" value="2',3'-CYCLIC-NUCLEOTIDE 3'-PHOSPHODIESTERASE"/>
    <property type="match status" value="1"/>
</dbReference>
<dbReference type="InterPro" id="IPR008431">
    <property type="entry name" value="CNPase"/>
</dbReference>
<sequence length="76" mass="9079">KYYIELARTSCYFVVLVQPKTPWSWDAYELADKNRHGTTVEVLQKKIVMFDDIIPAYYGWFLNEKQSKYLTSLYSD</sequence>
<feature type="non-terminal residue" evidence="1">
    <location>
        <position position="1"/>
    </location>
</feature>
<reference evidence="1" key="1">
    <citation type="submission" date="2014-12" db="EMBL/GenBank/DDBJ databases">
        <title>Insight into the proteome of Arion vulgaris.</title>
        <authorList>
            <person name="Aradska J."/>
            <person name="Bulat T."/>
            <person name="Smidak R."/>
            <person name="Sarate P."/>
            <person name="Gangsoo J."/>
            <person name="Sialana F."/>
            <person name="Bilban M."/>
            <person name="Lubec G."/>
        </authorList>
    </citation>
    <scope>NUCLEOTIDE SEQUENCE</scope>
    <source>
        <tissue evidence="1">Skin</tissue>
    </source>
</reference>